<keyword evidence="3 4" id="KW-0539">Nucleus</keyword>
<feature type="coiled-coil region" evidence="4">
    <location>
        <begin position="535"/>
        <end position="562"/>
    </location>
</feature>
<dbReference type="PANTHER" id="PTHR12221:SF6">
    <property type="entry name" value="PESCADILLO HOMOLOG"/>
    <property type="match status" value="1"/>
</dbReference>
<dbReference type="EMBL" id="LFWA01000020">
    <property type="protein sequence ID" value="KTW25813.1"/>
    <property type="molecule type" value="Genomic_DNA"/>
</dbReference>
<proteinExistence type="inferred from homology"/>
<dbReference type="HAMAP" id="MF_03028">
    <property type="entry name" value="Pescadillo"/>
    <property type="match status" value="1"/>
</dbReference>
<dbReference type="Proteomes" id="UP000053447">
    <property type="component" value="Unassembled WGS sequence"/>
</dbReference>
<keyword evidence="2 4" id="KW-0698">rRNA processing</keyword>
<dbReference type="AlphaFoldDB" id="A0A0W4ZBW5"/>
<dbReference type="SMART" id="SM00292">
    <property type="entry name" value="BRCT"/>
    <property type="match status" value="1"/>
</dbReference>
<dbReference type="GO" id="GO:0000462">
    <property type="term" value="P:maturation of SSU-rRNA from tricistronic rRNA transcript (SSU-rRNA, 5.8S rRNA, LSU-rRNA)"/>
    <property type="evidence" value="ECO:0007669"/>
    <property type="project" value="EnsemblFungi"/>
</dbReference>
<feature type="compositionally biased region" description="Acidic residues" evidence="5">
    <location>
        <begin position="459"/>
        <end position="471"/>
    </location>
</feature>
<dbReference type="GO" id="GO:0000463">
    <property type="term" value="P:maturation of LSU-rRNA from tricistronic rRNA transcript (SSU-rRNA, 5.8S rRNA, LSU-rRNA)"/>
    <property type="evidence" value="ECO:0007669"/>
    <property type="project" value="UniProtKB-UniRule"/>
</dbReference>
<dbReference type="Pfam" id="PF16589">
    <property type="entry name" value="BRCT_2"/>
    <property type="match status" value="1"/>
</dbReference>
<dbReference type="FunFam" id="3.40.50.10190:FF:000002">
    <property type="entry name" value="Pescadillo homolog"/>
    <property type="match status" value="1"/>
</dbReference>
<organism evidence="7 8">
    <name type="scientific">Pneumocystis jirovecii (strain RU7)</name>
    <name type="common">Human pneumocystis pneumonia agent</name>
    <dbReference type="NCBI Taxonomy" id="1408657"/>
    <lineage>
        <taxon>Eukaryota</taxon>
        <taxon>Fungi</taxon>
        <taxon>Dikarya</taxon>
        <taxon>Ascomycota</taxon>
        <taxon>Taphrinomycotina</taxon>
        <taxon>Pneumocystomycetes</taxon>
        <taxon>Pneumocystaceae</taxon>
        <taxon>Pneumocystis</taxon>
    </lineage>
</organism>
<dbReference type="GO" id="GO:0070180">
    <property type="term" value="F:large ribosomal subunit rRNA binding"/>
    <property type="evidence" value="ECO:0007669"/>
    <property type="project" value="EnsemblFungi"/>
</dbReference>
<comment type="subunit">
    <text evidence="4">Component of the NOP7 complex, composed of ERB1, NOP7 and YTM1. Within the NOP7 complex ERB1 appears to interact directly with NOP7 and YTM1. The NOP7 complex also associates with the 66S pre-ribosome.</text>
</comment>
<evidence type="ECO:0000256" key="5">
    <source>
        <dbReference type="SAM" id="MobiDB-lite"/>
    </source>
</evidence>
<comment type="function">
    <text evidence="4">Component of the NOP7 complex, which is required for maturation of the 25S and 5.8S ribosomal RNAs and formation of the 60S ribosome.</text>
</comment>
<reference evidence="8" key="1">
    <citation type="journal article" date="2016" name="Nat. Commun.">
        <title>Genome analysis of three Pneumocystis species reveals adaptation mechanisms to life exclusively in mammalian hosts.</title>
        <authorList>
            <person name="Ma L."/>
            <person name="Chen Z."/>
            <person name="Huang D.W."/>
            <person name="Kutty G."/>
            <person name="Ishihara M."/>
            <person name="Wang H."/>
            <person name="Abouelleil A."/>
            <person name="Bishop L."/>
            <person name="Davey E."/>
            <person name="Deng R."/>
            <person name="Deng X."/>
            <person name="Fan L."/>
            <person name="Fantoni G."/>
            <person name="Fitzgerald M."/>
            <person name="Gogineni E."/>
            <person name="Goldberg J.M."/>
            <person name="Handley G."/>
            <person name="Hu X."/>
            <person name="Huber C."/>
            <person name="Jiao X."/>
            <person name="Jones K."/>
            <person name="Levin J.Z."/>
            <person name="Liu Y."/>
            <person name="Macdonald P."/>
            <person name="Melnikov A."/>
            <person name="Raley C."/>
            <person name="Sassi M."/>
            <person name="Sherman B.T."/>
            <person name="Song X."/>
            <person name="Sykes S."/>
            <person name="Tran B."/>
            <person name="Walsh L."/>
            <person name="Xia Y."/>
            <person name="Yang J."/>
            <person name="Young S."/>
            <person name="Zeng Q."/>
            <person name="Zheng X."/>
            <person name="Stephens R."/>
            <person name="Nusbaum C."/>
            <person name="Birren B.W."/>
            <person name="Azadi P."/>
            <person name="Lempicki R.A."/>
            <person name="Cuomo C.A."/>
            <person name="Kovacs J.A."/>
        </authorList>
    </citation>
    <scope>NUCLEOTIDE SEQUENCE [LARGE SCALE GENOMIC DNA]</scope>
    <source>
        <strain evidence="8">RU7</strain>
    </source>
</reference>
<comment type="subcellular location">
    <subcellularLocation>
        <location evidence="4">Nucleus</location>
        <location evidence="4">Nucleolus</location>
    </subcellularLocation>
    <subcellularLocation>
        <location evidence="4">Nucleus</location>
        <location evidence="4">Nucleoplasm</location>
    </subcellularLocation>
</comment>
<keyword evidence="1 4" id="KW-0690">Ribosome biogenesis</keyword>
<evidence type="ECO:0000256" key="3">
    <source>
        <dbReference type="ARBA" id="ARBA00023242"/>
    </source>
</evidence>
<feature type="domain" description="BRCT" evidence="6">
    <location>
        <begin position="347"/>
        <end position="440"/>
    </location>
</feature>
<evidence type="ECO:0000259" key="6">
    <source>
        <dbReference type="PROSITE" id="PS50172"/>
    </source>
</evidence>
<evidence type="ECO:0000256" key="2">
    <source>
        <dbReference type="ARBA" id="ARBA00022552"/>
    </source>
</evidence>
<dbReference type="Gene3D" id="3.40.50.10190">
    <property type="entry name" value="BRCT domain"/>
    <property type="match status" value="1"/>
</dbReference>
<keyword evidence="8" id="KW-1185">Reference proteome</keyword>
<feature type="region of interest" description="Disordered" evidence="5">
    <location>
        <begin position="459"/>
        <end position="483"/>
    </location>
</feature>
<dbReference type="GeneID" id="28942167"/>
<dbReference type="GO" id="GO:0043021">
    <property type="term" value="F:ribonucleoprotein complex binding"/>
    <property type="evidence" value="ECO:0007669"/>
    <property type="project" value="UniProtKB-UniRule"/>
</dbReference>
<dbReference type="InterPro" id="IPR001357">
    <property type="entry name" value="BRCT_dom"/>
</dbReference>
<dbReference type="VEuPathDB" id="FungiDB:T551_03649"/>
<dbReference type="InterPro" id="IPR036420">
    <property type="entry name" value="BRCT_dom_sf"/>
</dbReference>
<dbReference type="CDD" id="cd17709">
    <property type="entry name" value="BRCT_pescadillo_like"/>
    <property type="match status" value="1"/>
</dbReference>
<dbReference type="GO" id="GO:0000466">
    <property type="term" value="P:maturation of 5.8S rRNA from tricistronic rRNA transcript (SSU-rRNA, 5.8S rRNA, LSU-rRNA)"/>
    <property type="evidence" value="ECO:0007669"/>
    <property type="project" value="UniProtKB-UniRule"/>
</dbReference>
<evidence type="ECO:0000313" key="8">
    <source>
        <dbReference type="Proteomes" id="UP000053447"/>
    </source>
</evidence>
<dbReference type="RefSeq" id="XP_018227860.1">
    <property type="nucleotide sequence ID" value="XM_018375912.1"/>
</dbReference>
<dbReference type="Pfam" id="PF06732">
    <property type="entry name" value="Pescadillo_N"/>
    <property type="match status" value="1"/>
</dbReference>
<dbReference type="GO" id="GO:0005654">
    <property type="term" value="C:nucleoplasm"/>
    <property type="evidence" value="ECO:0007669"/>
    <property type="project" value="UniProtKB-SubCell"/>
</dbReference>
<dbReference type="GO" id="GO:0030687">
    <property type="term" value="C:preribosome, large subunit precursor"/>
    <property type="evidence" value="ECO:0007669"/>
    <property type="project" value="UniProtKB-UniRule"/>
</dbReference>
<protein>
    <recommendedName>
        <fullName evidence="4">Pescadillo homolog</fullName>
    </recommendedName>
    <alternativeName>
        <fullName evidence="4">Nucleolar protein 7 homolog</fullName>
    </alternativeName>
</protein>
<dbReference type="OrthoDB" id="10264910at2759"/>
<evidence type="ECO:0000313" key="7">
    <source>
        <dbReference type="EMBL" id="KTW25813.1"/>
    </source>
</evidence>
<gene>
    <name evidence="4" type="primary">NOP7</name>
    <name evidence="7" type="ORF">T551_03649</name>
</gene>
<dbReference type="SUPFAM" id="SSF52113">
    <property type="entry name" value="BRCT domain"/>
    <property type="match status" value="1"/>
</dbReference>
<dbReference type="PROSITE" id="PS50172">
    <property type="entry name" value="BRCT"/>
    <property type="match status" value="1"/>
</dbReference>
<dbReference type="eggNOG" id="KOG2481">
    <property type="taxonomic scope" value="Eukaryota"/>
</dbReference>
<name>A0A0W4ZBW5_PNEJ7</name>
<dbReference type="PANTHER" id="PTHR12221">
    <property type="entry name" value="PESCADILLO - RELATED"/>
    <property type="match status" value="1"/>
</dbReference>
<dbReference type="InterPro" id="IPR010613">
    <property type="entry name" value="PES"/>
</dbReference>
<accession>A0A0W4ZBW5</accession>
<sequence>MAKIKSKGESGTAKNFITRNQALKKLQVTLADFRRLCIFKGIYPREPRNKKKANKGSTAPATFYYSKDIQYLLHEPIIDKIRQHKAFIRKFNRALSRQEYEVAKSLQRIKPSYTLDHIIKERYPTFLDAIRDLDDALSMLFLFSSIHVTDKVDSSVILNCERLCLEFQNYIIISKSLRKAFLSIKGIYYQAEIRGQDVTWLVPYKFSQEIPPDVDFRIMVTFLEFYQTFLGFVNFKLYNDFGLTYPPPVNISLLEGAGDILAYSLEKSRTQIENKSEENQKPKDIKKQVITLNKELDKIFAETEFSTHNSEISEDINDDVVLDNFHMQSDSKDSLNKLIQPVTPNSEKVNIFENFIFYLSREAPRYSLEFVIRSFGGKVGWDPVLGDGSPFKEDDMAITHQIYDRPSLNKRIITRVYIQPQWVYDCINKKKILNTDEYAPGSLLPPHLSPFVNVNDNEYNPEMEDEDDNLDDQNSSNGILNNHKADLQDTSLLDNIEKTEKLEIEETKSEEVKNLAKIMLTSKQKKLYKKMIYSNLKKKEEIDKLKKKRKKLMQAKKQKSNVKV</sequence>
<comment type="caution">
    <text evidence="7">The sequence shown here is derived from an EMBL/GenBank/DDBJ whole genome shotgun (WGS) entry which is preliminary data.</text>
</comment>
<dbReference type="GO" id="GO:0070545">
    <property type="term" value="C:PeBoW complex"/>
    <property type="evidence" value="ECO:0007669"/>
    <property type="project" value="EnsemblFungi"/>
</dbReference>
<comment type="similarity">
    <text evidence="4">Belongs to the pescadillo family.</text>
</comment>
<dbReference type="STRING" id="1408657.A0A0W4ZBW5"/>
<keyword evidence="4" id="KW-0175">Coiled coil</keyword>
<evidence type="ECO:0000256" key="1">
    <source>
        <dbReference type="ARBA" id="ARBA00022517"/>
    </source>
</evidence>
<evidence type="ECO:0000256" key="4">
    <source>
        <dbReference type="HAMAP-Rule" id="MF_03028"/>
    </source>
</evidence>